<dbReference type="InterPro" id="IPR007829">
    <property type="entry name" value="TM2"/>
</dbReference>
<evidence type="ECO:0000259" key="6">
    <source>
        <dbReference type="Pfam" id="PF05154"/>
    </source>
</evidence>
<evidence type="ECO:0000259" key="7">
    <source>
        <dbReference type="Pfam" id="PF08044"/>
    </source>
</evidence>
<keyword evidence="4 5" id="KW-0472">Membrane</keyword>
<evidence type="ECO:0000256" key="3">
    <source>
        <dbReference type="ARBA" id="ARBA00022989"/>
    </source>
</evidence>
<comment type="subcellular location">
    <subcellularLocation>
        <location evidence="1">Membrane</location>
        <topology evidence="1">Multi-pass membrane protein</topology>
    </subcellularLocation>
</comment>
<dbReference type="InterPro" id="IPR012551">
    <property type="entry name" value="DUF1707_SHOCT-like"/>
</dbReference>
<keyword evidence="2 5" id="KW-0812">Transmembrane</keyword>
<feature type="transmembrane region" description="Helical" evidence="5">
    <location>
        <begin position="137"/>
        <end position="160"/>
    </location>
</feature>
<gene>
    <name evidence="8" type="ORF">SAMN05216174_11793</name>
</gene>
<protein>
    <submittedName>
        <fullName evidence="8">TM2 domain-containing protein</fullName>
    </submittedName>
</protein>
<proteinExistence type="predicted"/>
<keyword evidence="9" id="KW-1185">Reference proteome</keyword>
<keyword evidence="3 5" id="KW-1133">Transmembrane helix</keyword>
<evidence type="ECO:0000256" key="4">
    <source>
        <dbReference type="ARBA" id="ARBA00023136"/>
    </source>
</evidence>
<dbReference type="GO" id="GO:0016020">
    <property type="term" value="C:membrane"/>
    <property type="evidence" value="ECO:0007669"/>
    <property type="project" value="UniProtKB-SubCell"/>
</dbReference>
<evidence type="ECO:0000256" key="5">
    <source>
        <dbReference type="SAM" id="Phobius"/>
    </source>
</evidence>
<name>A0A1G6XIK2_9PSEU</name>
<evidence type="ECO:0000256" key="1">
    <source>
        <dbReference type="ARBA" id="ARBA00004141"/>
    </source>
</evidence>
<dbReference type="Pfam" id="PF08044">
    <property type="entry name" value="DUF1707"/>
    <property type="match status" value="1"/>
</dbReference>
<dbReference type="STRING" id="1271860.SAMN05216174_11793"/>
<reference evidence="9" key="1">
    <citation type="submission" date="2016-10" db="EMBL/GenBank/DDBJ databases">
        <authorList>
            <person name="Varghese N."/>
            <person name="Submissions S."/>
        </authorList>
    </citation>
    <scope>NUCLEOTIDE SEQUENCE [LARGE SCALE GENOMIC DNA]</scope>
    <source>
        <strain evidence="9">IBRC-M 10403</strain>
    </source>
</reference>
<evidence type="ECO:0000313" key="9">
    <source>
        <dbReference type="Proteomes" id="UP000199501"/>
    </source>
</evidence>
<accession>A0A1G6XIK2</accession>
<sequence>MTTVSEPAGPDSVRIGTAEREDAIRVLGEHFAAGRLGVAEYEQRVGLAVDAVNRGDLRPLFADLPAPYPPFMAPPVWPAPPPPVTPHYPAYAPVRPYPSAPQQWGEYSDKSKVVAGLLQILVPFGAGRFYTGHTGIAVAQLLTCGGFGLWCLIDGIILLVNGGTDGYGRRLRD</sequence>
<dbReference type="AlphaFoldDB" id="A0A1G6XIK2"/>
<feature type="domain" description="DUF1707" evidence="7">
    <location>
        <begin position="13"/>
        <end position="65"/>
    </location>
</feature>
<evidence type="ECO:0000256" key="2">
    <source>
        <dbReference type="ARBA" id="ARBA00022692"/>
    </source>
</evidence>
<dbReference type="EMBL" id="FMZZ01000017">
    <property type="protein sequence ID" value="SDD77185.1"/>
    <property type="molecule type" value="Genomic_DNA"/>
</dbReference>
<dbReference type="Pfam" id="PF05154">
    <property type="entry name" value="TM2"/>
    <property type="match status" value="1"/>
</dbReference>
<organism evidence="8 9">
    <name type="scientific">Actinokineospora iranica</name>
    <dbReference type="NCBI Taxonomy" id="1271860"/>
    <lineage>
        <taxon>Bacteria</taxon>
        <taxon>Bacillati</taxon>
        <taxon>Actinomycetota</taxon>
        <taxon>Actinomycetes</taxon>
        <taxon>Pseudonocardiales</taxon>
        <taxon>Pseudonocardiaceae</taxon>
        <taxon>Actinokineospora</taxon>
    </lineage>
</organism>
<dbReference type="Proteomes" id="UP000199501">
    <property type="component" value="Unassembled WGS sequence"/>
</dbReference>
<feature type="domain" description="TM2" evidence="6">
    <location>
        <begin position="109"/>
        <end position="156"/>
    </location>
</feature>
<evidence type="ECO:0000313" key="8">
    <source>
        <dbReference type="EMBL" id="SDD77185.1"/>
    </source>
</evidence>